<evidence type="ECO:0000313" key="1">
    <source>
        <dbReference type="EMBL" id="KAF3290999.1"/>
    </source>
</evidence>
<name>A0A7C8RQ27_ORBOL</name>
<reference evidence="1 2" key="1">
    <citation type="submission" date="2020-01" db="EMBL/GenBank/DDBJ databases">
        <authorList>
            <person name="Palmer J.M."/>
        </authorList>
    </citation>
    <scope>NUCLEOTIDE SEQUENCE [LARGE SCALE GENOMIC DNA]</scope>
    <source>
        <strain evidence="1 2">TWF970</strain>
    </source>
</reference>
<dbReference type="Proteomes" id="UP000474640">
    <property type="component" value="Unassembled WGS sequence"/>
</dbReference>
<gene>
    <name evidence="1" type="ORF">TWF970_000252</name>
</gene>
<sequence>MSLRDADKKLTAIYKLTRLEYNPKSVGSRASRRASRMMRYLQEAEEILNALGPDYDEVVTLAVVRGIDREELKETIAAMVWNQEWNLDTVSRILRAAFKKEVWDFDRYDRLAITK</sequence>
<evidence type="ECO:0000313" key="2">
    <source>
        <dbReference type="Proteomes" id="UP000474640"/>
    </source>
</evidence>
<protein>
    <submittedName>
        <fullName evidence="1">Uncharacterized protein</fullName>
    </submittedName>
</protein>
<organism evidence="1 2">
    <name type="scientific">Orbilia oligospora</name>
    <name type="common">Nematode-trapping fungus</name>
    <name type="synonym">Arthrobotrys oligospora</name>
    <dbReference type="NCBI Taxonomy" id="2813651"/>
    <lineage>
        <taxon>Eukaryota</taxon>
        <taxon>Fungi</taxon>
        <taxon>Dikarya</taxon>
        <taxon>Ascomycota</taxon>
        <taxon>Pezizomycotina</taxon>
        <taxon>Orbiliomycetes</taxon>
        <taxon>Orbiliales</taxon>
        <taxon>Orbiliaceae</taxon>
        <taxon>Orbilia</taxon>
    </lineage>
</organism>
<dbReference type="EMBL" id="JAABOJ010000001">
    <property type="protein sequence ID" value="KAF3290999.1"/>
    <property type="molecule type" value="Genomic_DNA"/>
</dbReference>
<proteinExistence type="predicted"/>
<accession>A0A7C8RQ27</accession>
<comment type="caution">
    <text evidence="1">The sequence shown here is derived from an EMBL/GenBank/DDBJ whole genome shotgun (WGS) entry which is preliminary data.</text>
</comment>
<dbReference type="AlphaFoldDB" id="A0A7C8RQ27"/>
<dbReference type="OrthoDB" id="5339917at2759"/>